<evidence type="ECO:0008006" key="3">
    <source>
        <dbReference type="Google" id="ProtNLM"/>
    </source>
</evidence>
<organism evidence="1 2">
    <name type="scientific">Desulfomonile tiedjei (strain ATCC 49306 / DSM 6799 / DCB-1)</name>
    <dbReference type="NCBI Taxonomy" id="706587"/>
    <lineage>
        <taxon>Bacteria</taxon>
        <taxon>Pseudomonadati</taxon>
        <taxon>Thermodesulfobacteriota</taxon>
        <taxon>Desulfomonilia</taxon>
        <taxon>Desulfomonilales</taxon>
        <taxon>Desulfomonilaceae</taxon>
        <taxon>Desulfomonile</taxon>
    </lineage>
</organism>
<reference evidence="2" key="1">
    <citation type="submission" date="2012-06" db="EMBL/GenBank/DDBJ databases">
        <title>Complete sequence of chromosome of Desulfomonile tiedjei DSM 6799.</title>
        <authorList>
            <person name="Lucas S."/>
            <person name="Copeland A."/>
            <person name="Lapidus A."/>
            <person name="Glavina del Rio T."/>
            <person name="Dalin E."/>
            <person name="Tice H."/>
            <person name="Bruce D."/>
            <person name="Goodwin L."/>
            <person name="Pitluck S."/>
            <person name="Peters L."/>
            <person name="Ovchinnikova G."/>
            <person name="Zeytun A."/>
            <person name="Lu M."/>
            <person name="Kyrpides N."/>
            <person name="Mavromatis K."/>
            <person name="Ivanova N."/>
            <person name="Brettin T."/>
            <person name="Detter J.C."/>
            <person name="Han C."/>
            <person name="Larimer F."/>
            <person name="Land M."/>
            <person name="Hauser L."/>
            <person name="Markowitz V."/>
            <person name="Cheng J.-F."/>
            <person name="Hugenholtz P."/>
            <person name="Woyke T."/>
            <person name="Wu D."/>
            <person name="Spring S."/>
            <person name="Schroeder M."/>
            <person name="Brambilla E."/>
            <person name="Klenk H.-P."/>
            <person name="Eisen J.A."/>
        </authorList>
    </citation>
    <scope>NUCLEOTIDE SEQUENCE [LARGE SCALE GENOMIC DNA]</scope>
    <source>
        <strain evidence="2">ATCC 49306 / DSM 6799 / DCB-1</strain>
    </source>
</reference>
<evidence type="ECO:0000313" key="2">
    <source>
        <dbReference type="Proteomes" id="UP000006055"/>
    </source>
</evidence>
<dbReference type="KEGG" id="dti:Desti_0853"/>
<dbReference type="AlphaFoldDB" id="I4C1Y5"/>
<dbReference type="Proteomes" id="UP000006055">
    <property type="component" value="Chromosome"/>
</dbReference>
<dbReference type="EMBL" id="CP003360">
    <property type="protein sequence ID" value="AFM23576.1"/>
    <property type="molecule type" value="Genomic_DNA"/>
</dbReference>
<evidence type="ECO:0000313" key="1">
    <source>
        <dbReference type="EMBL" id="AFM23576.1"/>
    </source>
</evidence>
<proteinExistence type="predicted"/>
<dbReference type="HOGENOM" id="CLU_3042789_0_0_7"/>
<name>I4C1Y5_DESTA</name>
<protein>
    <recommendedName>
        <fullName evidence="3">LIM zinc-binding domain-containing protein</fullName>
    </recommendedName>
</protein>
<sequence>MQSPVVCVHCGLPIETLNDLIIRGISYNMHTFHKDCYQSVRSKWIYKLPLSFRG</sequence>
<accession>I4C1Y5</accession>
<keyword evidence="2" id="KW-1185">Reference proteome</keyword>
<gene>
    <name evidence="1" type="ordered locus">Desti_0853</name>
</gene>